<feature type="domain" description="Ricin B lectin" evidence="2">
    <location>
        <begin position="35"/>
        <end position="158"/>
    </location>
</feature>
<dbReference type="Gene3D" id="2.80.10.50">
    <property type="match status" value="1"/>
</dbReference>
<accession>W7IT71</accession>
<dbReference type="PROSITE" id="PS50231">
    <property type="entry name" value="RICIN_B_LECTIN"/>
    <property type="match status" value="1"/>
</dbReference>
<evidence type="ECO:0000313" key="4">
    <source>
        <dbReference type="Proteomes" id="UP000019277"/>
    </source>
</evidence>
<feature type="chain" id="PRO_5004894064" description="Ricin B lectin domain-containing protein" evidence="1">
    <location>
        <begin position="24"/>
        <end position="160"/>
    </location>
</feature>
<dbReference type="SMART" id="SM00458">
    <property type="entry name" value="RICIN"/>
    <property type="match status" value="1"/>
</dbReference>
<reference evidence="3 4" key="1">
    <citation type="journal article" date="2014" name="Genome Announc.">
        <title>Draft Genome Sequence of the Antitrypanosomally Active Sponge-Associated Bacterium Actinokineospora sp. Strain EG49.</title>
        <authorList>
            <person name="Harjes J."/>
            <person name="Ryu T."/>
            <person name="Abdelmohsen U.R."/>
            <person name="Moitinho-Silva L."/>
            <person name="Horn H."/>
            <person name="Ravasi T."/>
            <person name="Hentschel U."/>
        </authorList>
    </citation>
    <scope>NUCLEOTIDE SEQUENCE [LARGE SCALE GENOMIC DNA]</scope>
    <source>
        <strain evidence="3 4">EG49</strain>
    </source>
</reference>
<dbReference type="SUPFAM" id="SSF50370">
    <property type="entry name" value="Ricin B-like lectins"/>
    <property type="match status" value="1"/>
</dbReference>
<feature type="signal peptide" evidence="1">
    <location>
        <begin position="1"/>
        <end position="23"/>
    </location>
</feature>
<gene>
    <name evidence="3" type="ORF">UO65_5084</name>
</gene>
<dbReference type="Pfam" id="PF00652">
    <property type="entry name" value="Ricin_B_lectin"/>
    <property type="match status" value="1"/>
</dbReference>
<keyword evidence="4" id="KW-1185">Reference proteome</keyword>
<protein>
    <recommendedName>
        <fullName evidence="2">Ricin B lectin domain-containing protein</fullName>
    </recommendedName>
</protein>
<name>W7IT71_9PSEU</name>
<evidence type="ECO:0000256" key="1">
    <source>
        <dbReference type="SAM" id="SignalP"/>
    </source>
</evidence>
<proteinExistence type="predicted"/>
<evidence type="ECO:0000259" key="2">
    <source>
        <dbReference type="SMART" id="SM00458"/>
    </source>
</evidence>
<comment type="caution">
    <text evidence="3">The sequence shown here is derived from an EMBL/GenBank/DDBJ whole genome shotgun (WGS) entry which is preliminary data.</text>
</comment>
<dbReference type="EMBL" id="AYXG01000196">
    <property type="protein sequence ID" value="EWC59616.1"/>
    <property type="molecule type" value="Genomic_DNA"/>
</dbReference>
<dbReference type="AlphaFoldDB" id="W7IT71"/>
<dbReference type="InterPro" id="IPR000772">
    <property type="entry name" value="Ricin_B_lectin"/>
</dbReference>
<dbReference type="InterPro" id="IPR035992">
    <property type="entry name" value="Ricin_B-like_lectins"/>
</dbReference>
<organism evidence="3 4">
    <name type="scientific">Actinokineospora spheciospongiae</name>
    <dbReference type="NCBI Taxonomy" id="909613"/>
    <lineage>
        <taxon>Bacteria</taxon>
        <taxon>Bacillati</taxon>
        <taxon>Actinomycetota</taxon>
        <taxon>Actinomycetes</taxon>
        <taxon>Pseudonocardiales</taxon>
        <taxon>Pseudonocardiaceae</taxon>
        <taxon>Actinokineospora</taxon>
    </lineage>
</organism>
<dbReference type="Proteomes" id="UP000019277">
    <property type="component" value="Unassembled WGS sequence"/>
</dbReference>
<evidence type="ECO:0000313" key="3">
    <source>
        <dbReference type="EMBL" id="EWC59616.1"/>
    </source>
</evidence>
<sequence>MRKTLVALVVAGSAAVCAPTAGAEVAGADVPAARETVAVIESANGSEDVWLQTLWDTKPIIVEDFRGNARQVWALGSGDNLIRNLGTGLCAAAIGGVLKGRACDPGDPGQLWWREGSGNSRVIVNDEFGTCVTYDGHERSPRLEGCDFGDPDQRWYINEQ</sequence>
<keyword evidence="1" id="KW-0732">Signal</keyword>
<dbReference type="eggNOG" id="ENOG50320KJ">
    <property type="taxonomic scope" value="Bacteria"/>
</dbReference>